<dbReference type="Pfam" id="PF09981">
    <property type="entry name" value="DUF2218"/>
    <property type="match status" value="1"/>
</dbReference>
<accession>Q1GWZ3</accession>
<dbReference type="Proteomes" id="UP000006578">
    <property type="component" value="Chromosome"/>
</dbReference>
<keyword evidence="2" id="KW-1185">Reference proteome</keyword>
<dbReference type="eggNOG" id="COG3553">
    <property type="taxonomic scope" value="Bacteria"/>
</dbReference>
<dbReference type="OrthoDB" id="9806511at2"/>
<name>Q1GWZ3_SPHAL</name>
<organism evidence="1 2">
    <name type="scientific">Sphingopyxis alaskensis (strain DSM 13593 / LMG 18877 / RB2256)</name>
    <name type="common">Sphingomonas alaskensis</name>
    <dbReference type="NCBI Taxonomy" id="317655"/>
    <lineage>
        <taxon>Bacteria</taxon>
        <taxon>Pseudomonadati</taxon>
        <taxon>Pseudomonadota</taxon>
        <taxon>Alphaproteobacteria</taxon>
        <taxon>Sphingomonadales</taxon>
        <taxon>Sphingomonadaceae</taxon>
        <taxon>Sphingopyxis</taxon>
    </lineage>
</organism>
<dbReference type="HOGENOM" id="CLU_127482_1_1_5"/>
<dbReference type="AlphaFoldDB" id="Q1GWZ3"/>
<dbReference type="KEGG" id="sal:Sala_0104"/>
<dbReference type="RefSeq" id="WP_003044977.1">
    <property type="nucleotide sequence ID" value="NC_008048.1"/>
</dbReference>
<sequence>MIEAEARIATIESSRYLTRLAEAWVHTYPVRYDALTAEIQLPGGELILTADGDSLSLRLVGKDRERFDATKQSVATLVDRVAEHDTGVRCVWNDIS</sequence>
<dbReference type="InterPro" id="IPR014543">
    <property type="entry name" value="UCP028291"/>
</dbReference>
<proteinExistence type="predicted"/>
<reference evidence="1 2" key="1">
    <citation type="journal article" date="2009" name="Proc. Natl. Acad. Sci. U.S.A.">
        <title>The genomic basis of trophic strategy in marine bacteria.</title>
        <authorList>
            <person name="Lauro F.M."/>
            <person name="McDougald D."/>
            <person name="Thomas T."/>
            <person name="Williams T.J."/>
            <person name="Egan S."/>
            <person name="Rice S."/>
            <person name="DeMaere M.Z."/>
            <person name="Ting L."/>
            <person name="Ertan H."/>
            <person name="Johnson J."/>
            <person name="Ferriera S."/>
            <person name="Lapidus A."/>
            <person name="Anderson I."/>
            <person name="Kyrpides N."/>
            <person name="Munk A.C."/>
            <person name="Detter C."/>
            <person name="Han C.S."/>
            <person name="Brown M.V."/>
            <person name="Robb F.T."/>
            <person name="Kjelleberg S."/>
            <person name="Cavicchioli R."/>
        </authorList>
    </citation>
    <scope>NUCLEOTIDE SEQUENCE [LARGE SCALE GENOMIC DNA]</scope>
    <source>
        <strain evidence="2">DSM 13593 / LMG 18877 / RB2256</strain>
    </source>
</reference>
<protein>
    <recommendedName>
        <fullName evidence="3">DUF2218 domain-containing protein</fullName>
    </recommendedName>
</protein>
<gene>
    <name evidence="1" type="ordered locus">Sala_0104</name>
</gene>
<dbReference type="STRING" id="317655.Sala_0104"/>
<dbReference type="Gene3D" id="3.30.310.50">
    <property type="entry name" value="Alpha-D-phosphohexomutase, C-terminal domain"/>
    <property type="match status" value="1"/>
</dbReference>
<evidence type="ECO:0000313" key="2">
    <source>
        <dbReference type="Proteomes" id="UP000006578"/>
    </source>
</evidence>
<dbReference type="EMBL" id="CP000356">
    <property type="protein sequence ID" value="ABF51829.1"/>
    <property type="molecule type" value="Genomic_DNA"/>
</dbReference>
<evidence type="ECO:0008006" key="3">
    <source>
        <dbReference type="Google" id="ProtNLM"/>
    </source>
</evidence>
<evidence type="ECO:0000313" key="1">
    <source>
        <dbReference type="EMBL" id="ABF51829.1"/>
    </source>
</evidence>